<name>A0ABM1EF83_PRICU</name>
<evidence type="ECO:0000256" key="1">
    <source>
        <dbReference type="ARBA" id="ARBA00022729"/>
    </source>
</evidence>
<reference evidence="8" key="1">
    <citation type="submission" date="2025-08" db="UniProtKB">
        <authorList>
            <consortium name="RefSeq"/>
        </authorList>
    </citation>
    <scope>IDENTIFICATION</scope>
</reference>
<keyword evidence="7" id="KW-1185">Reference proteome</keyword>
<evidence type="ECO:0000256" key="3">
    <source>
        <dbReference type="ARBA" id="ARBA00023157"/>
    </source>
</evidence>
<dbReference type="InterPro" id="IPR036179">
    <property type="entry name" value="Ig-like_dom_sf"/>
</dbReference>
<dbReference type="Gene3D" id="2.60.40.10">
    <property type="entry name" value="Immunoglobulins"/>
    <property type="match status" value="2"/>
</dbReference>
<feature type="compositionally biased region" description="Basic and acidic residues" evidence="5">
    <location>
        <begin position="202"/>
        <end position="218"/>
    </location>
</feature>
<dbReference type="PANTHER" id="PTHR12231">
    <property type="entry name" value="CTX-RELATED TYPE I TRANSMEMBRANE PROTEIN"/>
    <property type="match status" value="1"/>
</dbReference>
<keyword evidence="3" id="KW-1015">Disulfide bond</keyword>
<dbReference type="SMART" id="SM00409">
    <property type="entry name" value="IG"/>
    <property type="match status" value="2"/>
</dbReference>
<evidence type="ECO:0000256" key="4">
    <source>
        <dbReference type="ARBA" id="ARBA00023319"/>
    </source>
</evidence>
<dbReference type="InterPro" id="IPR051170">
    <property type="entry name" value="Neural/epithelial_adhesion"/>
</dbReference>
<organism evidence="7 8">
    <name type="scientific">Priapulus caudatus</name>
    <name type="common">Priapulid worm</name>
    <dbReference type="NCBI Taxonomy" id="37621"/>
    <lineage>
        <taxon>Eukaryota</taxon>
        <taxon>Metazoa</taxon>
        <taxon>Ecdysozoa</taxon>
        <taxon>Scalidophora</taxon>
        <taxon>Priapulida</taxon>
        <taxon>Priapulimorpha</taxon>
        <taxon>Priapulimorphida</taxon>
        <taxon>Priapulidae</taxon>
        <taxon>Priapulus</taxon>
    </lineage>
</organism>
<feature type="region of interest" description="Disordered" evidence="5">
    <location>
        <begin position="179"/>
        <end position="262"/>
    </location>
</feature>
<evidence type="ECO:0000313" key="8">
    <source>
        <dbReference type="RefSeq" id="XP_014670854.1"/>
    </source>
</evidence>
<dbReference type="InterPro" id="IPR003598">
    <property type="entry name" value="Ig_sub2"/>
</dbReference>
<dbReference type="CDD" id="cd00096">
    <property type="entry name" value="Ig"/>
    <property type="match status" value="1"/>
</dbReference>
<dbReference type="InterPro" id="IPR003599">
    <property type="entry name" value="Ig_sub"/>
</dbReference>
<dbReference type="InterPro" id="IPR007110">
    <property type="entry name" value="Ig-like_dom"/>
</dbReference>
<dbReference type="RefSeq" id="XP_014670854.1">
    <property type="nucleotide sequence ID" value="XM_014815368.1"/>
</dbReference>
<keyword evidence="4" id="KW-0393">Immunoglobulin domain</keyword>
<dbReference type="Pfam" id="PF13927">
    <property type="entry name" value="Ig_3"/>
    <property type="match status" value="2"/>
</dbReference>
<sequence length="301" mass="33169">MEGANVTMECEARGLPTPNITWRRDDDKKLSLARPAVSAGGKRIELYNVQRMDAGSYNCIASNRVPPPRSRSIMLRVQYSPSIMPSPSPLQGVVLDRNVTMKCHTEAYPAVTDGQWFKDNIAIGDITDRYLPIIRPRSGSTAVTLELFIINVRKEDTGEYSCKASNIVGSVEARIDIDEVLPPPPTTTTELPSTAPKAGGTKGREHRKDRNKDRKGDNEDVDSEDMVQNTDLFSSISQDGRTAKDDASANDQTKTPIHVNESKDKATVGNKASFAHRCSVVLRLFCCAVIVFLSSLWDELT</sequence>
<protein>
    <submittedName>
        <fullName evidence="8">Lachesin-like</fullName>
    </submittedName>
</protein>
<gene>
    <name evidence="8" type="primary">LOC106811664</name>
</gene>
<proteinExistence type="predicted"/>
<evidence type="ECO:0000256" key="2">
    <source>
        <dbReference type="ARBA" id="ARBA00022737"/>
    </source>
</evidence>
<dbReference type="InterPro" id="IPR013783">
    <property type="entry name" value="Ig-like_fold"/>
</dbReference>
<feature type="compositionally biased region" description="Polar residues" evidence="5">
    <location>
        <begin position="226"/>
        <end position="240"/>
    </location>
</feature>
<dbReference type="SMART" id="SM00408">
    <property type="entry name" value="IGc2"/>
    <property type="match status" value="2"/>
</dbReference>
<keyword evidence="1" id="KW-0732">Signal</keyword>
<feature type="domain" description="Ig-like" evidence="6">
    <location>
        <begin position="81"/>
        <end position="178"/>
    </location>
</feature>
<keyword evidence="2" id="KW-0677">Repeat</keyword>
<evidence type="ECO:0000259" key="6">
    <source>
        <dbReference type="PROSITE" id="PS50835"/>
    </source>
</evidence>
<feature type="domain" description="Ig-like" evidence="6">
    <location>
        <begin position="1"/>
        <end position="74"/>
    </location>
</feature>
<dbReference type="GeneID" id="106811664"/>
<dbReference type="Proteomes" id="UP000695022">
    <property type="component" value="Unplaced"/>
</dbReference>
<dbReference type="SUPFAM" id="SSF48726">
    <property type="entry name" value="Immunoglobulin"/>
    <property type="match status" value="2"/>
</dbReference>
<evidence type="ECO:0000313" key="7">
    <source>
        <dbReference type="Proteomes" id="UP000695022"/>
    </source>
</evidence>
<dbReference type="PANTHER" id="PTHR12231:SF253">
    <property type="entry name" value="DPR-INTERACTING PROTEIN ETA, ISOFORM B-RELATED"/>
    <property type="match status" value="1"/>
</dbReference>
<evidence type="ECO:0000256" key="5">
    <source>
        <dbReference type="SAM" id="MobiDB-lite"/>
    </source>
</evidence>
<accession>A0ABM1EF83</accession>
<dbReference type="PROSITE" id="PS50835">
    <property type="entry name" value="IG_LIKE"/>
    <property type="match status" value="2"/>
</dbReference>